<proteinExistence type="predicted"/>
<dbReference type="PANTHER" id="PTHR33124:SF12">
    <property type="entry name" value="TRANSCRIPTION FACTOR BHLH148"/>
    <property type="match status" value="1"/>
</dbReference>
<keyword evidence="4" id="KW-0539">Nucleus</keyword>
<protein>
    <submittedName>
        <fullName evidence="5">Uncharacterized protein</fullName>
    </submittedName>
</protein>
<keyword evidence="2" id="KW-0805">Transcription regulation</keyword>
<keyword evidence="3" id="KW-0804">Transcription</keyword>
<dbReference type="PANTHER" id="PTHR33124">
    <property type="entry name" value="TRANSCRIPTION FACTOR IBH1-LIKE 1"/>
    <property type="match status" value="1"/>
</dbReference>
<dbReference type="Proteomes" id="UP001412067">
    <property type="component" value="Unassembled WGS sequence"/>
</dbReference>
<comment type="subcellular location">
    <subcellularLocation>
        <location evidence="1">Nucleus</location>
    </subcellularLocation>
</comment>
<reference evidence="5 6" key="1">
    <citation type="journal article" date="2022" name="Nat. Plants">
        <title>Genomes of leafy and leafless Platanthera orchids illuminate the evolution of mycoheterotrophy.</title>
        <authorList>
            <person name="Li M.H."/>
            <person name="Liu K.W."/>
            <person name="Li Z."/>
            <person name="Lu H.C."/>
            <person name="Ye Q.L."/>
            <person name="Zhang D."/>
            <person name="Wang J.Y."/>
            <person name="Li Y.F."/>
            <person name="Zhong Z.M."/>
            <person name="Liu X."/>
            <person name="Yu X."/>
            <person name="Liu D.K."/>
            <person name="Tu X.D."/>
            <person name="Liu B."/>
            <person name="Hao Y."/>
            <person name="Liao X.Y."/>
            <person name="Jiang Y.T."/>
            <person name="Sun W.H."/>
            <person name="Chen J."/>
            <person name="Chen Y.Q."/>
            <person name="Ai Y."/>
            <person name="Zhai J.W."/>
            <person name="Wu S.S."/>
            <person name="Zhou Z."/>
            <person name="Hsiao Y.Y."/>
            <person name="Wu W.L."/>
            <person name="Chen Y.Y."/>
            <person name="Lin Y.F."/>
            <person name="Hsu J.L."/>
            <person name="Li C.Y."/>
            <person name="Wang Z.W."/>
            <person name="Zhao X."/>
            <person name="Zhong W.Y."/>
            <person name="Ma X.K."/>
            <person name="Ma L."/>
            <person name="Huang J."/>
            <person name="Chen G.Z."/>
            <person name="Huang M.Z."/>
            <person name="Huang L."/>
            <person name="Peng D.H."/>
            <person name="Luo Y.B."/>
            <person name="Zou S.Q."/>
            <person name="Chen S.P."/>
            <person name="Lan S."/>
            <person name="Tsai W.C."/>
            <person name="Van de Peer Y."/>
            <person name="Liu Z.J."/>
        </authorList>
    </citation>
    <scope>NUCLEOTIDE SEQUENCE [LARGE SCALE GENOMIC DNA]</scope>
    <source>
        <strain evidence="5">Lor288</strain>
    </source>
</reference>
<evidence type="ECO:0000313" key="6">
    <source>
        <dbReference type="Proteomes" id="UP001412067"/>
    </source>
</evidence>
<evidence type="ECO:0000256" key="1">
    <source>
        <dbReference type="ARBA" id="ARBA00004123"/>
    </source>
</evidence>
<evidence type="ECO:0000256" key="2">
    <source>
        <dbReference type="ARBA" id="ARBA00023015"/>
    </source>
</evidence>
<comment type="caution">
    <text evidence="5">The sequence shown here is derived from an EMBL/GenBank/DDBJ whole genome shotgun (WGS) entry which is preliminary data.</text>
</comment>
<evidence type="ECO:0000313" key="5">
    <source>
        <dbReference type="EMBL" id="KAK8939333.1"/>
    </source>
</evidence>
<dbReference type="CDD" id="cd11444">
    <property type="entry name" value="bHLH_AtIBH1_like"/>
    <property type="match status" value="1"/>
</dbReference>
<sequence>MHVSPCEGGYNYMRRQRRIHGCVIRLQRRNHVVLKKRIRALRKLVPGGHGFELGKLFMEAADYIVFMKRKVKAMQALTHKTSLDQLLDNNEELLTPAFFFRIKRYQCAAAQLLTDLYEDPAARSDSLSDVREAVGNTEKRPAVLPDQILDERVSRLRGTAQENGGGE</sequence>
<evidence type="ECO:0000256" key="3">
    <source>
        <dbReference type="ARBA" id="ARBA00023163"/>
    </source>
</evidence>
<dbReference type="EMBL" id="JBBWWR010000020">
    <property type="protein sequence ID" value="KAK8939333.1"/>
    <property type="molecule type" value="Genomic_DNA"/>
</dbReference>
<keyword evidence="6" id="KW-1185">Reference proteome</keyword>
<accession>A0ABR2LEE8</accession>
<evidence type="ECO:0000256" key="4">
    <source>
        <dbReference type="ARBA" id="ARBA00023242"/>
    </source>
</evidence>
<name>A0ABR2LEE8_9ASPA</name>
<organism evidence="5 6">
    <name type="scientific">Platanthera guangdongensis</name>
    <dbReference type="NCBI Taxonomy" id="2320717"/>
    <lineage>
        <taxon>Eukaryota</taxon>
        <taxon>Viridiplantae</taxon>
        <taxon>Streptophyta</taxon>
        <taxon>Embryophyta</taxon>
        <taxon>Tracheophyta</taxon>
        <taxon>Spermatophyta</taxon>
        <taxon>Magnoliopsida</taxon>
        <taxon>Liliopsida</taxon>
        <taxon>Asparagales</taxon>
        <taxon>Orchidaceae</taxon>
        <taxon>Orchidoideae</taxon>
        <taxon>Orchideae</taxon>
        <taxon>Orchidinae</taxon>
        <taxon>Platanthera</taxon>
    </lineage>
</organism>
<gene>
    <name evidence="5" type="ORF">KSP40_PGU016841</name>
</gene>
<dbReference type="InterPro" id="IPR044660">
    <property type="entry name" value="IBH1-like"/>
</dbReference>
<dbReference type="InterPro" id="IPR044549">
    <property type="entry name" value="bHLH_AtIBH1-like"/>
</dbReference>